<dbReference type="OMA" id="DAHALFF"/>
<dbReference type="SUPFAM" id="SSF55920">
    <property type="entry name" value="Creatinase/aminopeptidase"/>
    <property type="match status" value="1"/>
</dbReference>
<evidence type="ECO:0000256" key="4">
    <source>
        <dbReference type="ARBA" id="ARBA00022723"/>
    </source>
</evidence>
<sequence length="487" mass="56114">MQTNHTCKENEHLLNPPIQLPLPKEFHIKTRQLLSQAMHQQHKLPANSIALFKSEITKPIQDQDIEETPQQEANFHYLFGAQETDCYGIVDFDTSQAIMFCPNIPEAYEIWMVVNRQSYFKQTYAINDCFYVEELNKYLEEKKPSEIHLYDGENSDSGLRPSLPTFDFLEKYKIVKHQLYHTLNELRTIKHPEEIEQLMFINKISSDAHVRVMQNTYPHLKEYQMESLFKFHVQERCGSKAKAYDCICASGQGNATLHYNANTKLIADNCLILNDMGSKYNGYCSDITVTFPSNGKFTQKQKHIYQAVYEAYKNVLDNVKEGVQWDDMHLLAEKTILKHLINIGIVVNAPMEELIEKRIGAVFFPHGLGHFIGLCVHDVGGYNPGHPERHSQAGLKNLRTRRTLQAGNCITVEPGCYFKELIIEKALNNQEQCKYLVKEKIEEYKEVGGVRLEDGICITKTGYINFTNVPRTIEEVEKACAGLHWKN</sequence>
<accession>G0R4H4</accession>
<dbReference type="Pfam" id="PF05195">
    <property type="entry name" value="AMP_N"/>
    <property type="match status" value="1"/>
</dbReference>
<dbReference type="SUPFAM" id="SSF53092">
    <property type="entry name" value="Creatinase/prolidase N-terminal domain"/>
    <property type="match status" value="1"/>
</dbReference>
<reference evidence="18 19" key="1">
    <citation type="submission" date="2011-07" db="EMBL/GenBank/DDBJ databases">
        <authorList>
            <person name="Coyne R."/>
            <person name="Brami D."/>
            <person name="Johnson J."/>
            <person name="Hostetler J."/>
            <person name="Hannick L."/>
            <person name="Clark T."/>
            <person name="Cassidy-Hanley D."/>
            <person name="Inman J."/>
        </authorList>
    </citation>
    <scope>NUCLEOTIDE SEQUENCE [LARGE SCALE GENOMIC DNA]</scope>
    <source>
        <strain evidence="18 19">G5</strain>
    </source>
</reference>
<keyword evidence="4 16" id="KW-0479">Metal-binding</keyword>
<keyword evidence="7" id="KW-0482">Metalloprotease</keyword>
<evidence type="ECO:0000256" key="10">
    <source>
        <dbReference type="ARBA" id="ARBA00044051"/>
    </source>
</evidence>
<dbReference type="STRING" id="857967.G0R4H4"/>
<evidence type="ECO:0000256" key="1">
    <source>
        <dbReference type="ARBA" id="ARBA00001936"/>
    </source>
</evidence>
<dbReference type="EMBL" id="GL984346">
    <property type="protein sequence ID" value="EGR27625.1"/>
    <property type="molecule type" value="Genomic_DNA"/>
</dbReference>
<dbReference type="InterPro" id="IPR036005">
    <property type="entry name" value="Creatinase/aminopeptidase-like"/>
</dbReference>
<evidence type="ECO:0000256" key="7">
    <source>
        <dbReference type="ARBA" id="ARBA00023049"/>
    </source>
</evidence>
<protein>
    <recommendedName>
        <fullName evidence="11">Xaa-Pro dipeptidase</fullName>
        <ecNumber evidence="10">3.4.13.9</ecNumber>
    </recommendedName>
    <alternativeName>
        <fullName evidence="14">Imidodipeptidase</fullName>
    </alternativeName>
    <alternativeName>
        <fullName evidence="12">Peptidase D</fullName>
    </alternativeName>
    <alternativeName>
        <fullName evidence="13">Proline dipeptidase</fullName>
    </alternativeName>
</protein>
<dbReference type="InterPro" id="IPR029149">
    <property type="entry name" value="Creatin/AminoP/Spt16_N"/>
</dbReference>
<dbReference type="InterPro" id="IPR052433">
    <property type="entry name" value="X-Pro_dipept-like"/>
</dbReference>
<dbReference type="Gene3D" id="3.40.350.10">
    <property type="entry name" value="Creatinase/prolidase N-terminal domain"/>
    <property type="match status" value="1"/>
</dbReference>
<keyword evidence="5 18" id="KW-0378">Hydrolase</keyword>
<keyword evidence="3" id="KW-0645">Protease</keyword>
<evidence type="ECO:0000256" key="15">
    <source>
        <dbReference type="ARBA" id="ARBA00048994"/>
    </source>
</evidence>
<dbReference type="PROSITE" id="PS00491">
    <property type="entry name" value="PROLINE_PEPTIDASE"/>
    <property type="match status" value="1"/>
</dbReference>
<dbReference type="InterPro" id="IPR007865">
    <property type="entry name" value="Aminopep_P_N"/>
</dbReference>
<evidence type="ECO:0000256" key="11">
    <source>
        <dbReference type="ARBA" id="ARBA00044141"/>
    </source>
</evidence>
<evidence type="ECO:0000259" key="17">
    <source>
        <dbReference type="SMART" id="SM01011"/>
    </source>
</evidence>
<dbReference type="Gene3D" id="3.90.230.10">
    <property type="entry name" value="Creatinase/methionine aminopeptidase superfamily"/>
    <property type="match status" value="1"/>
</dbReference>
<evidence type="ECO:0000256" key="16">
    <source>
        <dbReference type="RuleBase" id="RU000590"/>
    </source>
</evidence>
<comment type="subunit">
    <text evidence="2">Homodimer.</text>
</comment>
<evidence type="ECO:0000256" key="2">
    <source>
        <dbReference type="ARBA" id="ARBA00011738"/>
    </source>
</evidence>
<gene>
    <name evidence="18" type="ORF">IMG5_192800</name>
</gene>
<dbReference type="InterPro" id="IPR000994">
    <property type="entry name" value="Pept_M24"/>
</dbReference>
<dbReference type="EC" id="3.4.13.9" evidence="10"/>
<dbReference type="OrthoDB" id="10261878at2759"/>
<dbReference type="SMART" id="SM01011">
    <property type="entry name" value="AMP_N"/>
    <property type="match status" value="1"/>
</dbReference>
<comment type="cofactor">
    <cofactor evidence="1">
        <name>Mn(2+)</name>
        <dbReference type="ChEBI" id="CHEBI:29035"/>
    </cofactor>
</comment>
<evidence type="ECO:0000256" key="8">
    <source>
        <dbReference type="ARBA" id="ARBA00023211"/>
    </source>
</evidence>
<dbReference type="eggNOG" id="KOG2737">
    <property type="taxonomic scope" value="Eukaryota"/>
</dbReference>
<dbReference type="GO" id="GO:0070006">
    <property type="term" value="F:metalloaminopeptidase activity"/>
    <property type="evidence" value="ECO:0007669"/>
    <property type="project" value="InterPro"/>
</dbReference>
<evidence type="ECO:0000256" key="3">
    <source>
        <dbReference type="ARBA" id="ARBA00022670"/>
    </source>
</evidence>
<keyword evidence="8" id="KW-0464">Manganese</keyword>
<dbReference type="PANTHER" id="PTHR48480">
    <property type="match status" value="1"/>
</dbReference>
<comment type="catalytic activity">
    <reaction evidence="15">
        <text>Xaa-L-Pro dipeptide + H2O = an L-alpha-amino acid + L-proline</text>
        <dbReference type="Rhea" id="RHEA:76407"/>
        <dbReference type="ChEBI" id="CHEBI:15377"/>
        <dbReference type="ChEBI" id="CHEBI:59869"/>
        <dbReference type="ChEBI" id="CHEBI:60039"/>
        <dbReference type="ChEBI" id="CHEBI:195196"/>
        <dbReference type="EC" id="3.4.13.9"/>
    </reaction>
</comment>
<name>G0R4H4_ICHMU</name>
<evidence type="ECO:0000256" key="13">
    <source>
        <dbReference type="ARBA" id="ARBA00044284"/>
    </source>
</evidence>
<dbReference type="GO" id="GO:0030145">
    <property type="term" value="F:manganese ion binding"/>
    <property type="evidence" value="ECO:0007669"/>
    <property type="project" value="InterPro"/>
</dbReference>
<evidence type="ECO:0000313" key="19">
    <source>
        <dbReference type="Proteomes" id="UP000008983"/>
    </source>
</evidence>
<dbReference type="GeneID" id="14903691"/>
<dbReference type="RefSeq" id="XP_004025077.1">
    <property type="nucleotide sequence ID" value="XM_004025028.1"/>
</dbReference>
<dbReference type="PANTHER" id="PTHR48480:SF2">
    <property type="entry name" value="PEPTIDASE D"/>
    <property type="match status" value="1"/>
</dbReference>
<evidence type="ECO:0000256" key="9">
    <source>
        <dbReference type="ARBA" id="ARBA00043990"/>
    </source>
</evidence>
<evidence type="ECO:0000256" key="14">
    <source>
        <dbReference type="ARBA" id="ARBA00044351"/>
    </source>
</evidence>
<evidence type="ECO:0000256" key="5">
    <source>
        <dbReference type="ARBA" id="ARBA00022801"/>
    </source>
</evidence>
<dbReference type="GO" id="GO:0102009">
    <property type="term" value="F:proline dipeptidase activity"/>
    <property type="evidence" value="ECO:0007669"/>
    <property type="project" value="UniProtKB-EC"/>
</dbReference>
<evidence type="ECO:0000256" key="12">
    <source>
        <dbReference type="ARBA" id="ARBA00044252"/>
    </source>
</evidence>
<dbReference type="Proteomes" id="UP000008983">
    <property type="component" value="Unassembled WGS sequence"/>
</dbReference>
<keyword evidence="19" id="KW-1185">Reference proteome</keyword>
<dbReference type="GO" id="GO:0006508">
    <property type="term" value="P:proteolysis"/>
    <property type="evidence" value="ECO:0007669"/>
    <property type="project" value="UniProtKB-KW"/>
</dbReference>
<keyword evidence="6 18" id="KW-0224">Dipeptidase</keyword>
<dbReference type="CDD" id="cd01087">
    <property type="entry name" value="Prolidase"/>
    <property type="match status" value="1"/>
</dbReference>
<evidence type="ECO:0000313" key="18">
    <source>
        <dbReference type="EMBL" id="EGR27625.1"/>
    </source>
</evidence>
<dbReference type="InterPro" id="IPR001131">
    <property type="entry name" value="Peptidase_M24B_aminopep-P_CS"/>
</dbReference>
<comment type="similarity">
    <text evidence="9">Belongs to the peptidase M24B family. Eukaryotic-type prolidase subfamily.</text>
</comment>
<dbReference type="InParanoid" id="G0R4H4"/>
<feature type="domain" description="Aminopeptidase P N-terminal" evidence="17">
    <location>
        <begin position="22"/>
        <end position="158"/>
    </location>
</feature>
<evidence type="ECO:0000256" key="6">
    <source>
        <dbReference type="ARBA" id="ARBA00022997"/>
    </source>
</evidence>
<dbReference type="AlphaFoldDB" id="G0R4H4"/>
<organism evidence="18 19">
    <name type="scientific">Ichthyophthirius multifiliis</name>
    <name type="common">White spot disease agent</name>
    <name type="synonym">Ich</name>
    <dbReference type="NCBI Taxonomy" id="5932"/>
    <lineage>
        <taxon>Eukaryota</taxon>
        <taxon>Sar</taxon>
        <taxon>Alveolata</taxon>
        <taxon>Ciliophora</taxon>
        <taxon>Intramacronucleata</taxon>
        <taxon>Oligohymenophorea</taxon>
        <taxon>Hymenostomatida</taxon>
        <taxon>Ophryoglenina</taxon>
        <taxon>Ichthyophthirius</taxon>
    </lineage>
</organism>
<dbReference type="Pfam" id="PF00557">
    <property type="entry name" value="Peptidase_M24"/>
    <property type="match status" value="1"/>
</dbReference>
<proteinExistence type="inferred from homology"/>